<protein>
    <submittedName>
        <fullName evidence="1">Uncharacterized protein</fullName>
    </submittedName>
</protein>
<reference evidence="1" key="1">
    <citation type="submission" date="2023-07" db="EMBL/GenBank/DDBJ databases">
        <title>draft genome sequence of fig (Ficus carica).</title>
        <authorList>
            <person name="Takahashi T."/>
            <person name="Nishimura K."/>
        </authorList>
    </citation>
    <scope>NUCLEOTIDE SEQUENCE</scope>
</reference>
<dbReference type="Proteomes" id="UP001187192">
    <property type="component" value="Unassembled WGS sequence"/>
</dbReference>
<dbReference type="EMBL" id="BTGU01002065">
    <property type="protein sequence ID" value="GMN33510.1"/>
    <property type="molecule type" value="Genomic_DNA"/>
</dbReference>
<comment type="caution">
    <text evidence="1">The sequence shown here is derived from an EMBL/GenBank/DDBJ whole genome shotgun (WGS) entry which is preliminary data.</text>
</comment>
<gene>
    <name evidence="1" type="ORF">TIFTF001_041906</name>
</gene>
<accession>A0AA87ZK25</accession>
<evidence type="ECO:0000313" key="2">
    <source>
        <dbReference type="Proteomes" id="UP001187192"/>
    </source>
</evidence>
<dbReference type="AlphaFoldDB" id="A0AA87ZK25"/>
<keyword evidence="2" id="KW-1185">Reference proteome</keyword>
<sequence>MDFNMEVGSGFWTRVRSGFDMVSRVEVGFRGRISRRGSRSGFSLSELGSNFEMGVGALLQNVDTTTEIPRPLFKNRRGN</sequence>
<evidence type="ECO:0000313" key="1">
    <source>
        <dbReference type="EMBL" id="GMN33510.1"/>
    </source>
</evidence>
<organism evidence="1 2">
    <name type="scientific">Ficus carica</name>
    <name type="common">Common fig</name>
    <dbReference type="NCBI Taxonomy" id="3494"/>
    <lineage>
        <taxon>Eukaryota</taxon>
        <taxon>Viridiplantae</taxon>
        <taxon>Streptophyta</taxon>
        <taxon>Embryophyta</taxon>
        <taxon>Tracheophyta</taxon>
        <taxon>Spermatophyta</taxon>
        <taxon>Magnoliopsida</taxon>
        <taxon>eudicotyledons</taxon>
        <taxon>Gunneridae</taxon>
        <taxon>Pentapetalae</taxon>
        <taxon>rosids</taxon>
        <taxon>fabids</taxon>
        <taxon>Rosales</taxon>
        <taxon>Moraceae</taxon>
        <taxon>Ficeae</taxon>
        <taxon>Ficus</taxon>
    </lineage>
</organism>
<proteinExistence type="predicted"/>
<name>A0AA87ZK25_FICCA</name>